<feature type="region of interest" description="Disordered" evidence="2">
    <location>
        <begin position="1"/>
        <end position="77"/>
    </location>
</feature>
<dbReference type="Pfam" id="PF15348">
    <property type="entry name" value="GEMIN8"/>
    <property type="match status" value="1"/>
</dbReference>
<evidence type="ECO:0000256" key="2">
    <source>
        <dbReference type="SAM" id="MobiDB-lite"/>
    </source>
</evidence>
<organism evidence="3 4">
    <name type="scientific">Polyplax serrata</name>
    <name type="common">Common mouse louse</name>
    <dbReference type="NCBI Taxonomy" id="468196"/>
    <lineage>
        <taxon>Eukaryota</taxon>
        <taxon>Metazoa</taxon>
        <taxon>Ecdysozoa</taxon>
        <taxon>Arthropoda</taxon>
        <taxon>Hexapoda</taxon>
        <taxon>Insecta</taxon>
        <taxon>Pterygota</taxon>
        <taxon>Neoptera</taxon>
        <taxon>Paraneoptera</taxon>
        <taxon>Psocodea</taxon>
        <taxon>Troctomorpha</taxon>
        <taxon>Phthiraptera</taxon>
        <taxon>Anoplura</taxon>
        <taxon>Polyplacidae</taxon>
        <taxon>Polyplax</taxon>
    </lineage>
</organism>
<feature type="compositionally biased region" description="Acidic residues" evidence="2">
    <location>
        <begin position="172"/>
        <end position="191"/>
    </location>
</feature>
<dbReference type="Proteomes" id="UP001372834">
    <property type="component" value="Unassembled WGS sequence"/>
</dbReference>
<dbReference type="PANTHER" id="PTHR16238:SF7">
    <property type="entry name" value="GEM-ASSOCIATED PROTEIN 8"/>
    <property type="match status" value="1"/>
</dbReference>
<evidence type="ECO:0000313" key="3">
    <source>
        <dbReference type="EMBL" id="KAK6621214.1"/>
    </source>
</evidence>
<feature type="coiled-coil region" evidence="1">
    <location>
        <begin position="112"/>
        <end position="139"/>
    </location>
</feature>
<evidence type="ECO:0000313" key="4">
    <source>
        <dbReference type="Proteomes" id="UP001372834"/>
    </source>
</evidence>
<name>A0AAN8S3Q2_POLSC</name>
<dbReference type="PANTHER" id="PTHR16238">
    <property type="entry name" value="GEM-ASSOCIATED PROTEIN 8"/>
    <property type="match status" value="1"/>
</dbReference>
<comment type="caution">
    <text evidence="3">The sequence shown here is derived from an EMBL/GenBank/DDBJ whole genome shotgun (WGS) entry which is preliminary data.</text>
</comment>
<feature type="compositionally biased region" description="Basic and acidic residues" evidence="2">
    <location>
        <begin position="51"/>
        <end position="62"/>
    </location>
</feature>
<dbReference type="AlphaFoldDB" id="A0AAN8S3Q2"/>
<protein>
    <recommendedName>
        <fullName evidence="5">Gem-associated protein 8</fullName>
    </recommendedName>
</protein>
<dbReference type="GO" id="GO:0000387">
    <property type="term" value="P:spliceosomal snRNP assembly"/>
    <property type="evidence" value="ECO:0007669"/>
    <property type="project" value="InterPro"/>
</dbReference>
<reference evidence="3 4" key="1">
    <citation type="submission" date="2023-10" db="EMBL/GenBank/DDBJ databases">
        <title>Genomes of two closely related lineages of the louse Polyplax serrata with different host specificities.</title>
        <authorList>
            <person name="Martinu J."/>
            <person name="Tarabai H."/>
            <person name="Stefka J."/>
            <person name="Hypsa V."/>
        </authorList>
    </citation>
    <scope>NUCLEOTIDE SEQUENCE [LARGE SCALE GENOMIC DNA]</scope>
    <source>
        <strain evidence="3">HR10_N</strain>
    </source>
</reference>
<feature type="region of interest" description="Disordered" evidence="2">
    <location>
        <begin position="159"/>
        <end position="191"/>
    </location>
</feature>
<evidence type="ECO:0008006" key="5">
    <source>
        <dbReference type="Google" id="ProtNLM"/>
    </source>
</evidence>
<evidence type="ECO:0000256" key="1">
    <source>
        <dbReference type="SAM" id="Coils"/>
    </source>
</evidence>
<gene>
    <name evidence="3" type="ORF">RUM43_011520</name>
</gene>
<proteinExistence type="predicted"/>
<keyword evidence="1" id="KW-0175">Coiled coil</keyword>
<sequence length="288" mass="33669">MDYELGNDPISGPGNNSNLSVPILGCKGLGGNKDITPKTPKKSKSQKRRERLAAKKNSEKGARGSRSNRTSRTKKTKSFWHSVKQPYFGHVSSDWYWTNYTKALNWRDRYEIDKWKARVKALEEENRHYRHIIQSLQGRSEWGPCQRTEGQLFFTNPFPSSSHQNSLLPEDLKEEPEDEEDIDEGNCENNEDSVTFEMSDEMIKFFQESFKHKMDLKKEKKQEEDRIEVDKKVMELQFTKLRRVSEMKLLYGDDAPKIIGMETAVQLSFNKYCDMKGPKYWPNIPLNL</sequence>
<dbReference type="GO" id="GO:0032797">
    <property type="term" value="C:SMN complex"/>
    <property type="evidence" value="ECO:0007669"/>
    <property type="project" value="InterPro"/>
</dbReference>
<dbReference type="EMBL" id="JAWJWE010000039">
    <property type="protein sequence ID" value="KAK6621214.1"/>
    <property type="molecule type" value="Genomic_DNA"/>
</dbReference>
<feature type="compositionally biased region" description="Basic residues" evidence="2">
    <location>
        <begin position="39"/>
        <end position="50"/>
    </location>
</feature>
<accession>A0AAN8S3Q2</accession>
<dbReference type="InterPro" id="IPR034754">
    <property type="entry name" value="GEMIN8"/>
</dbReference>